<organism evidence="2 3">
    <name type="scientific">Zasmidium cellare ATCC 36951</name>
    <dbReference type="NCBI Taxonomy" id="1080233"/>
    <lineage>
        <taxon>Eukaryota</taxon>
        <taxon>Fungi</taxon>
        <taxon>Dikarya</taxon>
        <taxon>Ascomycota</taxon>
        <taxon>Pezizomycotina</taxon>
        <taxon>Dothideomycetes</taxon>
        <taxon>Dothideomycetidae</taxon>
        <taxon>Mycosphaerellales</taxon>
        <taxon>Mycosphaerellaceae</taxon>
        <taxon>Zasmidium</taxon>
    </lineage>
</organism>
<evidence type="ECO:0000313" key="2">
    <source>
        <dbReference type="EMBL" id="KAF2165837.1"/>
    </source>
</evidence>
<accession>A0A6A6CF27</accession>
<proteinExistence type="predicted"/>
<sequence>MLTFLRSLLPTAPDEDYDSTRITSDLEQGPDPDPIAPIGYELTRGKHSTAVPWSASPNAEGKRGYAGWFEKFEGVVHRDGTSVLVFPSHFMYENPITGEVVIYEWLFERGDRVRSHPRIVHWLGRTNTGFSLQRLRPGPMHFEKQRGDGEFLRLYWSWAMQVLNAMSFLHGRGVRLGSFSEDILWIREDFSIAVACLIGAGCERERVAVGGFDVPITSPWHDESFEAPEPGVDVTDWWDRRISGHVKADLVDWANIVFRWMAGVDEEILRFHEDPDKPAPEVKDSVSRRWWEAYRYRGELVGFRRLEKRLLGNVIVGVLMGKYGSAGEVLEQVRRTIGEGGGVVCGEMGDEVSGEGRIEEGFEVVQGEGGGSHELRLRRTDLQDNDLG</sequence>
<dbReference type="EMBL" id="ML993599">
    <property type="protein sequence ID" value="KAF2165837.1"/>
    <property type="molecule type" value="Genomic_DNA"/>
</dbReference>
<dbReference type="GeneID" id="54560369"/>
<dbReference type="RefSeq" id="XP_033666726.1">
    <property type="nucleotide sequence ID" value="XM_033807097.1"/>
</dbReference>
<evidence type="ECO:0000313" key="3">
    <source>
        <dbReference type="Proteomes" id="UP000799537"/>
    </source>
</evidence>
<evidence type="ECO:0000256" key="1">
    <source>
        <dbReference type="SAM" id="MobiDB-lite"/>
    </source>
</evidence>
<dbReference type="AlphaFoldDB" id="A0A6A6CF27"/>
<name>A0A6A6CF27_ZASCE</name>
<keyword evidence="3" id="KW-1185">Reference proteome</keyword>
<protein>
    <recommendedName>
        <fullName evidence="4">Protein kinase domain-containing protein</fullName>
    </recommendedName>
</protein>
<reference evidence="2" key="1">
    <citation type="journal article" date="2020" name="Stud. Mycol.">
        <title>101 Dothideomycetes genomes: a test case for predicting lifestyles and emergence of pathogens.</title>
        <authorList>
            <person name="Haridas S."/>
            <person name="Albert R."/>
            <person name="Binder M."/>
            <person name="Bloem J."/>
            <person name="Labutti K."/>
            <person name="Salamov A."/>
            <person name="Andreopoulos B."/>
            <person name="Baker S."/>
            <person name="Barry K."/>
            <person name="Bills G."/>
            <person name="Bluhm B."/>
            <person name="Cannon C."/>
            <person name="Castanera R."/>
            <person name="Culley D."/>
            <person name="Daum C."/>
            <person name="Ezra D."/>
            <person name="Gonzalez J."/>
            <person name="Henrissat B."/>
            <person name="Kuo A."/>
            <person name="Liang C."/>
            <person name="Lipzen A."/>
            <person name="Lutzoni F."/>
            <person name="Magnuson J."/>
            <person name="Mondo S."/>
            <person name="Nolan M."/>
            <person name="Ohm R."/>
            <person name="Pangilinan J."/>
            <person name="Park H.-J."/>
            <person name="Ramirez L."/>
            <person name="Alfaro M."/>
            <person name="Sun H."/>
            <person name="Tritt A."/>
            <person name="Yoshinaga Y."/>
            <person name="Zwiers L.-H."/>
            <person name="Turgeon B."/>
            <person name="Goodwin S."/>
            <person name="Spatafora J."/>
            <person name="Crous P."/>
            <person name="Grigoriev I."/>
        </authorList>
    </citation>
    <scope>NUCLEOTIDE SEQUENCE</scope>
    <source>
        <strain evidence="2">ATCC 36951</strain>
    </source>
</reference>
<evidence type="ECO:0008006" key="4">
    <source>
        <dbReference type="Google" id="ProtNLM"/>
    </source>
</evidence>
<dbReference type="OrthoDB" id="20729at2759"/>
<gene>
    <name evidence="2" type="ORF">M409DRAFT_24124</name>
</gene>
<dbReference type="Proteomes" id="UP000799537">
    <property type="component" value="Unassembled WGS sequence"/>
</dbReference>
<feature type="region of interest" description="Disordered" evidence="1">
    <location>
        <begin position="15"/>
        <end position="37"/>
    </location>
</feature>